<feature type="domain" description="Lysidine-tRNA(Ile) synthetase C-terminal" evidence="9">
    <location>
        <begin position="381"/>
        <end position="453"/>
    </location>
</feature>
<reference evidence="10" key="1">
    <citation type="journal article" date="2021" name="PeerJ">
        <title>Extensive microbial diversity within the chicken gut microbiome revealed by metagenomics and culture.</title>
        <authorList>
            <person name="Gilroy R."/>
            <person name="Ravi A."/>
            <person name="Getino M."/>
            <person name="Pursley I."/>
            <person name="Horton D.L."/>
            <person name="Alikhan N.F."/>
            <person name="Baker D."/>
            <person name="Gharbi K."/>
            <person name="Hall N."/>
            <person name="Watson M."/>
            <person name="Adriaenssens E.M."/>
            <person name="Foster-Nyarko E."/>
            <person name="Jarju S."/>
            <person name="Secka A."/>
            <person name="Antonio M."/>
            <person name="Oren A."/>
            <person name="Chaudhuri R.R."/>
            <person name="La Ragione R."/>
            <person name="Hildebrand F."/>
            <person name="Pallen M.J."/>
        </authorList>
    </citation>
    <scope>NUCLEOTIDE SEQUENCE</scope>
    <source>
        <strain evidence="10">14324</strain>
    </source>
</reference>
<dbReference type="HAMAP" id="MF_01161">
    <property type="entry name" value="tRNA_Ile_lys_synt"/>
    <property type="match status" value="1"/>
</dbReference>
<comment type="domain">
    <text evidence="8">The N-terminal region contains the highly conserved SGGXDS motif, predicted to be a P-loop motif involved in ATP binding.</text>
</comment>
<dbReference type="Pfam" id="PF01171">
    <property type="entry name" value="ATP_bind_3"/>
    <property type="match status" value="1"/>
</dbReference>
<dbReference type="SUPFAM" id="SSF52402">
    <property type="entry name" value="Adenine nucleotide alpha hydrolases-like"/>
    <property type="match status" value="1"/>
</dbReference>
<evidence type="ECO:0000256" key="7">
    <source>
        <dbReference type="ARBA" id="ARBA00048539"/>
    </source>
</evidence>
<sequence>MYRKVRSYILENNMIQKNDCVLAGVSGGGDSMTMLHMLLRLSREYDFFLQAVHVHHGIRGEEADRDAALVEHICREWKIPFVCRRYDIPALAAQWKMGLEETGRIVRQRTFEEEAAKFPQKQCRIALAHNQDDLAETLLHHLARGSGIRGLCSMRAVSGRKIRPLLCLRREEIDHYLIENHIPYATDSSNLTDLYTRNKIRHKILPLVEEINPKACIHMAETARVLALAEDYFTKKGRELFEDLKKTDGGVLLDMEFFRKDPILVSYGILEAFRSLSGKQKDFLSAHVQRVLSLGGKHVGYRCSLPYGLVAIRRYEGVWIGRPGQMKATLYLGQEWEISREGETGTPLGTFETKIFCYKGEEIPEKTYTKWFDYDKIKYRLFARTRREGDLLTIDQQGNHKKITRVMIDEKIPKEERDLIPLLTCAEEVLWIVGIRSSEQYKITKDTKRVLEVKYQGGSLNERENQSFDQ</sequence>
<dbReference type="GO" id="GO:0005524">
    <property type="term" value="F:ATP binding"/>
    <property type="evidence" value="ECO:0007669"/>
    <property type="project" value="UniProtKB-UniRule"/>
</dbReference>
<evidence type="ECO:0000256" key="4">
    <source>
        <dbReference type="ARBA" id="ARBA00022694"/>
    </source>
</evidence>
<dbReference type="GO" id="GO:0006400">
    <property type="term" value="P:tRNA modification"/>
    <property type="evidence" value="ECO:0007669"/>
    <property type="project" value="UniProtKB-UniRule"/>
</dbReference>
<dbReference type="InterPro" id="IPR012795">
    <property type="entry name" value="tRNA_Ile_lys_synt_N"/>
</dbReference>
<comment type="function">
    <text evidence="8">Ligates lysine onto the cytidine present at position 34 of the AUA codon-specific tRNA(Ile) that contains the anticodon CAU, in an ATP-dependent manner. Cytidine is converted to lysidine, thus changing the amino acid specificity of the tRNA from methionine to isoleucine.</text>
</comment>
<comment type="caution">
    <text evidence="10">The sequence shown here is derived from an EMBL/GenBank/DDBJ whole genome shotgun (WGS) entry which is preliminary data.</text>
</comment>
<name>A0A9D2DSY1_9FIRM</name>
<reference evidence="10" key="2">
    <citation type="submission" date="2021-04" db="EMBL/GenBank/DDBJ databases">
        <authorList>
            <person name="Gilroy R."/>
        </authorList>
    </citation>
    <scope>NUCLEOTIDE SEQUENCE</scope>
    <source>
        <strain evidence="10">14324</strain>
    </source>
</reference>
<dbReference type="Proteomes" id="UP000824041">
    <property type="component" value="Unassembled WGS sequence"/>
</dbReference>
<dbReference type="InterPro" id="IPR012094">
    <property type="entry name" value="tRNA_Ile_lys_synt"/>
</dbReference>
<keyword evidence="5 8" id="KW-0547">Nucleotide-binding</keyword>
<dbReference type="AlphaFoldDB" id="A0A9D2DSY1"/>
<protein>
    <recommendedName>
        <fullName evidence="8">tRNA(Ile)-lysidine synthase</fullName>
        <ecNumber evidence="8">6.3.4.19</ecNumber>
    </recommendedName>
    <alternativeName>
        <fullName evidence="8">tRNA(Ile)-2-lysyl-cytidine synthase</fullName>
    </alternativeName>
    <alternativeName>
        <fullName evidence="8">tRNA(Ile)-lysidine synthetase</fullName>
    </alternativeName>
</protein>
<comment type="catalytic activity">
    <reaction evidence="7 8">
        <text>cytidine(34) in tRNA(Ile2) + L-lysine + ATP = lysidine(34) in tRNA(Ile2) + AMP + diphosphate + H(+)</text>
        <dbReference type="Rhea" id="RHEA:43744"/>
        <dbReference type="Rhea" id="RHEA-COMP:10625"/>
        <dbReference type="Rhea" id="RHEA-COMP:10670"/>
        <dbReference type="ChEBI" id="CHEBI:15378"/>
        <dbReference type="ChEBI" id="CHEBI:30616"/>
        <dbReference type="ChEBI" id="CHEBI:32551"/>
        <dbReference type="ChEBI" id="CHEBI:33019"/>
        <dbReference type="ChEBI" id="CHEBI:82748"/>
        <dbReference type="ChEBI" id="CHEBI:83665"/>
        <dbReference type="ChEBI" id="CHEBI:456215"/>
        <dbReference type="EC" id="6.3.4.19"/>
    </reaction>
</comment>
<dbReference type="EMBL" id="DXBU01000090">
    <property type="protein sequence ID" value="HIZ22369.1"/>
    <property type="molecule type" value="Genomic_DNA"/>
</dbReference>
<evidence type="ECO:0000256" key="2">
    <source>
        <dbReference type="ARBA" id="ARBA00022490"/>
    </source>
</evidence>
<dbReference type="NCBIfam" id="TIGR02432">
    <property type="entry name" value="lysidine_TilS_N"/>
    <property type="match status" value="1"/>
</dbReference>
<feature type="binding site" evidence="8">
    <location>
        <begin position="26"/>
        <end position="31"/>
    </location>
    <ligand>
        <name>ATP</name>
        <dbReference type="ChEBI" id="CHEBI:30616"/>
    </ligand>
</feature>
<dbReference type="GO" id="GO:0005737">
    <property type="term" value="C:cytoplasm"/>
    <property type="evidence" value="ECO:0007669"/>
    <property type="project" value="UniProtKB-SubCell"/>
</dbReference>
<dbReference type="Pfam" id="PF11734">
    <property type="entry name" value="TilS_C"/>
    <property type="match status" value="1"/>
</dbReference>
<organism evidence="10 11">
    <name type="scientific">Candidatus Blautia faecigallinarum</name>
    <dbReference type="NCBI Taxonomy" id="2838488"/>
    <lineage>
        <taxon>Bacteria</taxon>
        <taxon>Bacillati</taxon>
        <taxon>Bacillota</taxon>
        <taxon>Clostridia</taxon>
        <taxon>Lachnospirales</taxon>
        <taxon>Lachnospiraceae</taxon>
        <taxon>Blautia</taxon>
    </lineage>
</organism>
<dbReference type="CDD" id="cd01992">
    <property type="entry name" value="TilS_N"/>
    <property type="match status" value="1"/>
</dbReference>
<evidence type="ECO:0000313" key="10">
    <source>
        <dbReference type="EMBL" id="HIZ22369.1"/>
    </source>
</evidence>
<proteinExistence type="inferred from homology"/>
<comment type="subcellular location">
    <subcellularLocation>
        <location evidence="1 8">Cytoplasm</location>
    </subcellularLocation>
</comment>
<dbReference type="PANTHER" id="PTHR43033:SF1">
    <property type="entry name" value="TRNA(ILE)-LYSIDINE SYNTHASE-RELATED"/>
    <property type="match status" value="1"/>
</dbReference>
<dbReference type="PANTHER" id="PTHR43033">
    <property type="entry name" value="TRNA(ILE)-LYSIDINE SYNTHASE-RELATED"/>
    <property type="match status" value="1"/>
</dbReference>
<dbReference type="InterPro" id="IPR012796">
    <property type="entry name" value="Lysidine-tRNA-synth_C"/>
</dbReference>
<keyword evidence="6 8" id="KW-0067">ATP-binding</keyword>
<dbReference type="SUPFAM" id="SSF56037">
    <property type="entry name" value="PheT/TilS domain"/>
    <property type="match status" value="1"/>
</dbReference>
<dbReference type="EC" id="6.3.4.19" evidence="8"/>
<evidence type="ECO:0000256" key="8">
    <source>
        <dbReference type="HAMAP-Rule" id="MF_01161"/>
    </source>
</evidence>
<accession>A0A9D2DSY1</accession>
<evidence type="ECO:0000256" key="1">
    <source>
        <dbReference type="ARBA" id="ARBA00004496"/>
    </source>
</evidence>
<evidence type="ECO:0000256" key="6">
    <source>
        <dbReference type="ARBA" id="ARBA00022840"/>
    </source>
</evidence>
<dbReference type="InterPro" id="IPR014729">
    <property type="entry name" value="Rossmann-like_a/b/a_fold"/>
</dbReference>
<gene>
    <name evidence="8 10" type="primary">tilS</name>
    <name evidence="10" type="ORF">IAA21_06180</name>
</gene>
<dbReference type="SUPFAM" id="SSF82829">
    <property type="entry name" value="MesJ substrate recognition domain-like"/>
    <property type="match status" value="1"/>
</dbReference>
<dbReference type="Gene3D" id="3.40.50.620">
    <property type="entry name" value="HUPs"/>
    <property type="match status" value="1"/>
</dbReference>
<evidence type="ECO:0000256" key="3">
    <source>
        <dbReference type="ARBA" id="ARBA00022598"/>
    </source>
</evidence>
<dbReference type="GO" id="GO:0032267">
    <property type="term" value="F:tRNA(Ile)-lysidine synthase activity"/>
    <property type="evidence" value="ECO:0007669"/>
    <property type="project" value="UniProtKB-EC"/>
</dbReference>
<comment type="similarity">
    <text evidence="8">Belongs to the tRNA(Ile)-lysidine synthase family.</text>
</comment>
<keyword evidence="2 8" id="KW-0963">Cytoplasm</keyword>
<keyword evidence="4 8" id="KW-0819">tRNA processing</keyword>
<evidence type="ECO:0000256" key="5">
    <source>
        <dbReference type="ARBA" id="ARBA00022741"/>
    </source>
</evidence>
<evidence type="ECO:0000313" key="11">
    <source>
        <dbReference type="Proteomes" id="UP000824041"/>
    </source>
</evidence>
<dbReference type="NCBIfam" id="TIGR02433">
    <property type="entry name" value="lysidine_TilS_C"/>
    <property type="match status" value="1"/>
</dbReference>
<evidence type="ECO:0000259" key="9">
    <source>
        <dbReference type="SMART" id="SM00977"/>
    </source>
</evidence>
<dbReference type="InterPro" id="IPR011063">
    <property type="entry name" value="TilS/TtcA_N"/>
</dbReference>
<keyword evidence="3 8" id="KW-0436">Ligase</keyword>
<dbReference type="SMART" id="SM00977">
    <property type="entry name" value="TilS_C"/>
    <property type="match status" value="1"/>
</dbReference>